<evidence type="ECO:0000313" key="3">
    <source>
        <dbReference type="Proteomes" id="UP001500037"/>
    </source>
</evidence>
<protein>
    <submittedName>
        <fullName evidence="2">Uncharacterized protein</fullName>
    </submittedName>
</protein>
<keyword evidence="1" id="KW-0812">Transmembrane</keyword>
<accession>A0ABN1W677</accession>
<name>A0ABN1W677_9ACTN</name>
<evidence type="ECO:0000313" key="2">
    <source>
        <dbReference type="EMBL" id="GAA1234732.1"/>
    </source>
</evidence>
<dbReference type="EMBL" id="BAAALF010000036">
    <property type="protein sequence ID" value="GAA1234732.1"/>
    <property type="molecule type" value="Genomic_DNA"/>
</dbReference>
<proteinExistence type="predicted"/>
<feature type="transmembrane region" description="Helical" evidence="1">
    <location>
        <begin position="55"/>
        <end position="76"/>
    </location>
</feature>
<gene>
    <name evidence="2" type="ORF">GCM10009665_26140</name>
</gene>
<dbReference type="Proteomes" id="UP001500037">
    <property type="component" value="Unassembled WGS sequence"/>
</dbReference>
<keyword evidence="1" id="KW-1133">Transmembrane helix</keyword>
<keyword evidence="1" id="KW-0472">Membrane</keyword>
<comment type="caution">
    <text evidence="2">The sequence shown here is derived from an EMBL/GenBank/DDBJ whole genome shotgun (WGS) entry which is preliminary data.</text>
</comment>
<evidence type="ECO:0000256" key="1">
    <source>
        <dbReference type="SAM" id="Phobius"/>
    </source>
</evidence>
<dbReference type="RefSeq" id="WP_344441611.1">
    <property type="nucleotide sequence ID" value="NZ_BAAALF010000036.1"/>
</dbReference>
<organism evidence="2 3">
    <name type="scientific">Kitasatospora nipponensis</name>
    <dbReference type="NCBI Taxonomy" id="258049"/>
    <lineage>
        <taxon>Bacteria</taxon>
        <taxon>Bacillati</taxon>
        <taxon>Actinomycetota</taxon>
        <taxon>Actinomycetes</taxon>
        <taxon>Kitasatosporales</taxon>
        <taxon>Streptomycetaceae</taxon>
        <taxon>Kitasatospora</taxon>
    </lineage>
</organism>
<reference evidence="2 3" key="1">
    <citation type="journal article" date="2019" name="Int. J. Syst. Evol. Microbiol.">
        <title>The Global Catalogue of Microorganisms (GCM) 10K type strain sequencing project: providing services to taxonomists for standard genome sequencing and annotation.</title>
        <authorList>
            <consortium name="The Broad Institute Genomics Platform"/>
            <consortium name="The Broad Institute Genome Sequencing Center for Infectious Disease"/>
            <person name="Wu L."/>
            <person name="Ma J."/>
        </authorList>
    </citation>
    <scope>NUCLEOTIDE SEQUENCE [LARGE SCALE GENOMIC DNA]</scope>
    <source>
        <strain evidence="2 3">JCM 13004</strain>
    </source>
</reference>
<sequence>MKYRYWCGECGFKTPWAGESEGRLAQLRHYERWHGGIAPGGHREVRCRWSDRERACLAVACAVVLLVVLVVFITSWRHQL</sequence>
<keyword evidence="3" id="KW-1185">Reference proteome</keyword>